<evidence type="ECO:0000313" key="6">
    <source>
        <dbReference type="Proteomes" id="UP000037109"/>
    </source>
</evidence>
<keyword evidence="2" id="KW-0732">Signal</keyword>
<name>A0A0M0GJP9_SPOGL</name>
<dbReference type="PANTHER" id="PTHR15462">
    <property type="entry name" value="SERINE PROTEASE"/>
    <property type="match status" value="1"/>
</dbReference>
<dbReference type="InterPro" id="IPR050966">
    <property type="entry name" value="Glutamyl_endopeptidase"/>
</dbReference>
<dbReference type="GO" id="GO:0008236">
    <property type="term" value="F:serine-type peptidase activity"/>
    <property type="evidence" value="ECO:0007669"/>
    <property type="project" value="UniProtKB-KW"/>
</dbReference>
<dbReference type="PROSITE" id="PS00673">
    <property type="entry name" value="V8_SER"/>
    <property type="match status" value="1"/>
</dbReference>
<dbReference type="SUPFAM" id="SSF50494">
    <property type="entry name" value="Trypsin-like serine proteases"/>
    <property type="match status" value="1"/>
</dbReference>
<keyword evidence="6" id="KW-1185">Reference proteome</keyword>
<dbReference type="InterPro" id="IPR000126">
    <property type="entry name" value="V8_ser_AS"/>
</dbReference>
<sequence length="275" mass="29840">MIETIAGKQKVIYGTDDRMDMFQVTDQAILNDANSVVALFETDDIVDNGNGTSTIKTRNFGTSRNLCENEKFREQPMGAFCSGFLVALDMIATAGHCVNADNVTDIRFVFGYRMINASTAPNVINNTEIYKGLRLVGRKEEGSGPDWALVQLDRQVTNHPSVKIRRSGKIADNQAVHVIGHPVGIPTKYAGGASVRNNDQEAVFVANLDTYGGNSGSPVFNSDSHEVEGILVRGETDFVRYGSCNISMVFPTTGGGGEDCTRTTEFADQIPNVED</sequence>
<dbReference type="EMBL" id="LGUF01000007">
    <property type="protein sequence ID" value="KON90150.1"/>
    <property type="molecule type" value="Genomic_DNA"/>
</dbReference>
<dbReference type="GO" id="GO:0006508">
    <property type="term" value="P:proteolysis"/>
    <property type="evidence" value="ECO:0007669"/>
    <property type="project" value="UniProtKB-KW"/>
</dbReference>
<evidence type="ECO:0000256" key="1">
    <source>
        <dbReference type="ARBA" id="ARBA00022670"/>
    </source>
</evidence>
<comment type="caution">
    <text evidence="5">The sequence shown here is derived from an EMBL/GenBank/DDBJ whole genome shotgun (WGS) entry which is preliminary data.</text>
</comment>
<keyword evidence="4" id="KW-0720">Serine protease</keyword>
<dbReference type="PATRIC" id="fig|1459.3.peg.76"/>
<evidence type="ECO:0000256" key="4">
    <source>
        <dbReference type="ARBA" id="ARBA00022825"/>
    </source>
</evidence>
<dbReference type="InterPro" id="IPR043504">
    <property type="entry name" value="Peptidase_S1_PA_chymotrypsin"/>
</dbReference>
<proteinExistence type="predicted"/>
<evidence type="ECO:0000256" key="3">
    <source>
        <dbReference type="ARBA" id="ARBA00022801"/>
    </source>
</evidence>
<reference evidence="6" key="1">
    <citation type="submission" date="2015-07" db="EMBL/GenBank/DDBJ databases">
        <title>Fjat-10036 dsm4.</title>
        <authorList>
            <person name="Liu B."/>
            <person name="Wang J."/>
            <person name="Zhu Y."/>
            <person name="Liu G."/>
            <person name="Chen Q."/>
            <person name="Chen Z."/>
            <person name="Lan J."/>
            <person name="Che J."/>
            <person name="Ge C."/>
            <person name="Shi H."/>
            <person name="Pan Z."/>
            <person name="Liu X."/>
        </authorList>
    </citation>
    <scope>NUCLEOTIDE SEQUENCE [LARGE SCALE GENOMIC DNA]</scope>
    <source>
        <strain evidence="6">DSM 4</strain>
    </source>
</reference>
<dbReference type="AlphaFoldDB" id="A0A0M0GJP9"/>
<organism evidence="5 6">
    <name type="scientific">Sporosarcina globispora</name>
    <name type="common">Bacillus globisporus</name>
    <dbReference type="NCBI Taxonomy" id="1459"/>
    <lineage>
        <taxon>Bacteria</taxon>
        <taxon>Bacillati</taxon>
        <taxon>Bacillota</taxon>
        <taxon>Bacilli</taxon>
        <taxon>Bacillales</taxon>
        <taxon>Caryophanaceae</taxon>
        <taxon>Sporosarcina</taxon>
    </lineage>
</organism>
<dbReference type="InterPro" id="IPR009003">
    <property type="entry name" value="Peptidase_S1_PA"/>
</dbReference>
<protein>
    <recommendedName>
        <fullName evidence="7">Serine protease</fullName>
    </recommendedName>
</protein>
<accession>A0A0M0GJP9</accession>
<keyword evidence="1" id="KW-0645">Protease</keyword>
<evidence type="ECO:0000256" key="2">
    <source>
        <dbReference type="ARBA" id="ARBA00022729"/>
    </source>
</evidence>
<dbReference type="STRING" id="1459.AF332_00255"/>
<evidence type="ECO:0000313" key="5">
    <source>
        <dbReference type="EMBL" id="KON90150.1"/>
    </source>
</evidence>
<dbReference type="Gene3D" id="2.40.10.10">
    <property type="entry name" value="Trypsin-like serine proteases"/>
    <property type="match status" value="2"/>
</dbReference>
<gene>
    <name evidence="5" type="ORF">AF332_00255</name>
</gene>
<keyword evidence="3" id="KW-0378">Hydrolase</keyword>
<dbReference type="Proteomes" id="UP000037109">
    <property type="component" value="Unassembled WGS sequence"/>
</dbReference>
<dbReference type="Pfam" id="PF13365">
    <property type="entry name" value="Trypsin_2"/>
    <property type="match status" value="1"/>
</dbReference>
<dbReference type="PANTHER" id="PTHR15462:SF8">
    <property type="entry name" value="SERINE PROTEASE"/>
    <property type="match status" value="1"/>
</dbReference>
<evidence type="ECO:0008006" key="7">
    <source>
        <dbReference type="Google" id="ProtNLM"/>
    </source>
</evidence>